<evidence type="ECO:0000313" key="2">
    <source>
        <dbReference type="Proteomes" id="UP000530514"/>
    </source>
</evidence>
<dbReference type="Proteomes" id="UP000530514">
    <property type="component" value="Unassembled WGS sequence"/>
</dbReference>
<dbReference type="InterPro" id="IPR014794">
    <property type="entry name" value="DUF1779"/>
</dbReference>
<dbReference type="InterPro" id="IPR036209">
    <property type="entry name" value="YwmB-like_sf"/>
</dbReference>
<dbReference type="OrthoDB" id="2374820at2"/>
<dbReference type="RefSeq" id="WP_033100387.1">
    <property type="nucleotide sequence ID" value="NZ_JACEIP010000003.1"/>
</dbReference>
<organism evidence="1 2">
    <name type="scientific">Thermoactinomyces daqus</name>
    <dbReference type="NCBI Taxonomy" id="1329516"/>
    <lineage>
        <taxon>Bacteria</taxon>
        <taxon>Bacillati</taxon>
        <taxon>Bacillota</taxon>
        <taxon>Bacilli</taxon>
        <taxon>Bacillales</taxon>
        <taxon>Thermoactinomycetaceae</taxon>
        <taxon>Thermoactinomyces</taxon>
    </lineage>
</organism>
<dbReference type="SUPFAM" id="SSF143842">
    <property type="entry name" value="YwmB-like"/>
    <property type="match status" value="1"/>
</dbReference>
<dbReference type="AlphaFoldDB" id="A0A7W1X847"/>
<name>A0A7W1X847_9BACL</name>
<reference evidence="1 2" key="1">
    <citation type="submission" date="2020-07" db="EMBL/GenBank/DDBJ databases">
        <authorList>
            <person name="Feng H."/>
        </authorList>
    </citation>
    <scope>NUCLEOTIDE SEQUENCE [LARGE SCALE GENOMIC DNA]</scope>
    <source>
        <strain evidence="2">s-11</strain>
    </source>
</reference>
<proteinExistence type="predicted"/>
<accession>A0A7W1X847</accession>
<dbReference type="Pfam" id="PF08680">
    <property type="entry name" value="DUF1779"/>
    <property type="match status" value="1"/>
</dbReference>
<gene>
    <name evidence="1" type="ORF">H1164_02745</name>
</gene>
<dbReference type="EMBL" id="JACEIP010000003">
    <property type="protein sequence ID" value="MBA4541821.1"/>
    <property type="molecule type" value="Genomic_DNA"/>
</dbReference>
<sequence length="242" mass="26971">MRKFRLIEATVWLLFSFLLMGSQMKLGPEQKLLQVFHSVGGRPELYVLHFGSRTPDAMTKERMDQLAGKLQVSLGTASLKKNAETDGIRYTATGWIAPDLLVQWVMINDEPSSDKVRPYLSLQLIGKGEPGADFAKARDRCTKVLRENGIIPSYHFSVQGTASVGHTDAENLLTRVTRMLKAREVEEMRTDRTISLSLFSPLLSSGIRTGGGVMNVQVAARMNHDTHRLILTLGTPIITIEY</sequence>
<evidence type="ECO:0000313" key="1">
    <source>
        <dbReference type="EMBL" id="MBA4541821.1"/>
    </source>
</evidence>
<keyword evidence="2" id="KW-1185">Reference proteome</keyword>
<comment type="caution">
    <text evidence="1">The sequence shown here is derived from an EMBL/GenBank/DDBJ whole genome shotgun (WGS) entry which is preliminary data.</text>
</comment>
<dbReference type="Gene3D" id="3.30.360.40">
    <property type="entry name" value="YwmB-like"/>
    <property type="match status" value="1"/>
</dbReference>
<protein>
    <submittedName>
        <fullName evidence="1">YwmB family TATA-box binding protein</fullName>
    </submittedName>
</protein>